<comment type="caution">
    <text evidence="2">The sequence shown here is derived from an EMBL/GenBank/DDBJ whole genome shotgun (WGS) entry which is preliminary data.</text>
</comment>
<dbReference type="Pfam" id="PF00227">
    <property type="entry name" value="Proteasome"/>
    <property type="match status" value="1"/>
</dbReference>
<organism evidence="2 3">
    <name type="scientific">Cyclotella atomus</name>
    <dbReference type="NCBI Taxonomy" id="382360"/>
    <lineage>
        <taxon>Eukaryota</taxon>
        <taxon>Sar</taxon>
        <taxon>Stramenopiles</taxon>
        <taxon>Ochrophyta</taxon>
        <taxon>Bacillariophyta</taxon>
        <taxon>Coscinodiscophyceae</taxon>
        <taxon>Thalassiosirophycidae</taxon>
        <taxon>Stephanodiscales</taxon>
        <taxon>Stephanodiscaceae</taxon>
        <taxon>Cyclotella</taxon>
    </lineage>
</organism>
<feature type="signal peptide" evidence="1">
    <location>
        <begin position="1"/>
        <end position="20"/>
    </location>
</feature>
<evidence type="ECO:0000256" key="1">
    <source>
        <dbReference type="SAM" id="SignalP"/>
    </source>
</evidence>
<accession>A0ABD3P448</accession>
<feature type="chain" id="PRO_5044832548" evidence="1">
    <location>
        <begin position="21"/>
        <end position="382"/>
    </location>
</feature>
<sequence length="382" mass="41639">MSVLLFSCIASCMAICHAHADRTLFLNPSLWVRGGANDVTTTNQQLSSSSDGKSPYEYVPVTALDDYGQSTQLRHAMESAARYGTPVLACLCCTSSCNGSKTENAILVCSLQRPRLGVVGSSFHHNSIVRNTSRSQAHPSIRGIVKILATRDDSTTNDRTTATPQHSLHSALIATGLQSDSVFLMNKLQSHLISKYWFRYDSLPHGEVLLRMIREILLDFLGYDWSEEVGSSSLSGGIGSAAPSANDNEDDSTRAGRPLGVCTFLLELDQTASNDPPSLTVIKANGSSDRYVAYAMGIGSDLGNKRLSQRWRSGMSVCEALESMREILKEIAVDKGWLPERDDNQNDDNILLESLDENSGHDLTIVIETVSRDGIDIKHSPL</sequence>
<protein>
    <submittedName>
        <fullName evidence="2">Uncharacterized protein</fullName>
    </submittedName>
</protein>
<dbReference type="EMBL" id="JALLPJ020000811">
    <property type="protein sequence ID" value="KAL3782324.1"/>
    <property type="molecule type" value="Genomic_DNA"/>
</dbReference>
<name>A0ABD3P448_9STRA</name>
<evidence type="ECO:0000313" key="2">
    <source>
        <dbReference type="EMBL" id="KAL3782324.1"/>
    </source>
</evidence>
<dbReference type="InterPro" id="IPR001353">
    <property type="entry name" value="Proteasome_sua/b"/>
</dbReference>
<keyword evidence="3" id="KW-1185">Reference proteome</keyword>
<dbReference type="Proteomes" id="UP001530400">
    <property type="component" value="Unassembled WGS sequence"/>
</dbReference>
<dbReference type="SUPFAM" id="SSF56235">
    <property type="entry name" value="N-terminal nucleophile aminohydrolases (Ntn hydrolases)"/>
    <property type="match status" value="1"/>
</dbReference>
<dbReference type="InterPro" id="IPR029055">
    <property type="entry name" value="Ntn_hydrolases_N"/>
</dbReference>
<reference evidence="2 3" key="1">
    <citation type="submission" date="2024-10" db="EMBL/GenBank/DDBJ databases">
        <title>Updated reference genomes for cyclostephanoid diatoms.</title>
        <authorList>
            <person name="Roberts W.R."/>
            <person name="Alverson A.J."/>
        </authorList>
    </citation>
    <scope>NUCLEOTIDE SEQUENCE [LARGE SCALE GENOMIC DNA]</scope>
    <source>
        <strain evidence="2 3">AJA010-31</strain>
    </source>
</reference>
<evidence type="ECO:0000313" key="3">
    <source>
        <dbReference type="Proteomes" id="UP001530400"/>
    </source>
</evidence>
<proteinExistence type="predicted"/>
<gene>
    <name evidence="2" type="ORF">ACHAWO_011253</name>
</gene>
<dbReference type="AlphaFoldDB" id="A0ABD3P448"/>
<dbReference type="Gene3D" id="3.60.20.10">
    <property type="entry name" value="Glutamine Phosphoribosylpyrophosphate, subunit 1, domain 1"/>
    <property type="match status" value="1"/>
</dbReference>
<keyword evidence="1" id="KW-0732">Signal</keyword>